<reference evidence="1" key="1">
    <citation type="submission" date="2022-05" db="EMBL/GenBank/DDBJ databases">
        <title>Chromosome-level genome of Chaenocephalus aceratus.</title>
        <authorList>
            <person name="Park H."/>
        </authorList>
    </citation>
    <scope>NUCLEOTIDE SEQUENCE</scope>
    <source>
        <strain evidence="1">KU_202001</strain>
    </source>
</reference>
<protein>
    <submittedName>
        <fullName evidence="1">Uncharacterized protein</fullName>
    </submittedName>
</protein>
<evidence type="ECO:0000313" key="1">
    <source>
        <dbReference type="EMBL" id="KAI4831004.1"/>
    </source>
</evidence>
<keyword evidence="2" id="KW-1185">Reference proteome</keyword>
<proteinExistence type="predicted"/>
<organism evidence="1 2">
    <name type="scientific">Chaenocephalus aceratus</name>
    <name type="common">Blackfin icefish</name>
    <name type="synonym">Chaenichthys aceratus</name>
    <dbReference type="NCBI Taxonomy" id="36190"/>
    <lineage>
        <taxon>Eukaryota</taxon>
        <taxon>Metazoa</taxon>
        <taxon>Chordata</taxon>
        <taxon>Craniata</taxon>
        <taxon>Vertebrata</taxon>
        <taxon>Euteleostomi</taxon>
        <taxon>Actinopterygii</taxon>
        <taxon>Neopterygii</taxon>
        <taxon>Teleostei</taxon>
        <taxon>Neoteleostei</taxon>
        <taxon>Acanthomorphata</taxon>
        <taxon>Eupercaria</taxon>
        <taxon>Perciformes</taxon>
        <taxon>Notothenioidei</taxon>
        <taxon>Channichthyidae</taxon>
        <taxon>Chaenocephalus</taxon>
    </lineage>
</organism>
<name>A0ACB9XVR4_CHAAC</name>
<accession>A0ACB9XVR4</accession>
<dbReference type="EMBL" id="CM043787">
    <property type="protein sequence ID" value="KAI4831004.1"/>
    <property type="molecule type" value="Genomic_DNA"/>
</dbReference>
<comment type="caution">
    <text evidence="1">The sequence shown here is derived from an EMBL/GenBank/DDBJ whole genome shotgun (WGS) entry which is preliminary data.</text>
</comment>
<evidence type="ECO:0000313" key="2">
    <source>
        <dbReference type="Proteomes" id="UP001057452"/>
    </source>
</evidence>
<sequence length="203" mass="22282">MGHGLLYYTNIHKHTSDISLDLRPQRILQYQSDVLETVVLVNPSEETAASEIRSLITDFAGNKALSREGDILLQSGAFTWQNFSDIISNPQVTELLSKASSEQPSRLTVSCQGDGGWSSLGQSQEQQSLQNILEYRLNPEPNLPDMDGVTEFTEYVSETVEVPSSFDLLEPPTSGGFLKLSKPCCYIFPGGRGDSALFAVNGF</sequence>
<dbReference type="Proteomes" id="UP001057452">
    <property type="component" value="Chromosome 3"/>
</dbReference>
<gene>
    <name evidence="1" type="ORF">KUCAC02_002605</name>
</gene>